<dbReference type="Pfam" id="PF02985">
    <property type="entry name" value="HEAT"/>
    <property type="match status" value="1"/>
</dbReference>
<keyword evidence="4" id="KW-0206">Cytoskeleton</keyword>
<dbReference type="GO" id="GO:0090307">
    <property type="term" value="P:mitotic spindle assembly"/>
    <property type="evidence" value="ECO:0007669"/>
    <property type="project" value="TreeGrafter"/>
</dbReference>
<evidence type="ECO:0000256" key="3">
    <source>
        <dbReference type="ARBA" id="ARBA00022737"/>
    </source>
</evidence>
<comment type="subcellular location">
    <subcellularLocation>
        <location evidence="1">Cytoplasm</location>
        <location evidence="1">Cytoskeleton</location>
    </subcellularLocation>
</comment>
<dbReference type="PROSITE" id="PS50077">
    <property type="entry name" value="HEAT_REPEAT"/>
    <property type="match status" value="1"/>
</dbReference>
<feature type="region of interest" description="Disordered" evidence="6">
    <location>
        <begin position="1157"/>
        <end position="1195"/>
    </location>
</feature>
<feature type="domain" description="TOG" evidence="7">
    <location>
        <begin position="1219"/>
        <end position="1449"/>
    </location>
</feature>
<evidence type="ECO:0000313" key="8">
    <source>
        <dbReference type="EMBL" id="KAK3106105.1"/>
    </source>
</evidence>
<feature type="compositionally biased region" description="Low complexity" evidence="6">
    <location>
        <begin position="836"/>
        <end position="846"/>
    </location>
</feature>
<dbReference type="InterPro" id="IPR048491">
    <property type="entry name" value="XMAP215_CLASP_TOG"/>
</dbReference>
<dbReference type="PANTHER" id="PTHR21567:SF9">
    <property type="entry name" value="CLIP-ASSOCIATING PROTEIN"/>
    <property type="match status" value="1"/>
</dbReference>
<dbReference type="GO" id="GO:0008017">
    <property type="term" value="F:microtubule binding"/>
    <property type="evidence" value="ECO:0007669"/>
    <property type="project" value="TreeGrafter"/>
</dbReference>
<evidence type="ECO:0000256" key="5">
    <source>
        <dbReference type="PROSITE-ProRule" id="PRU00103"/>
    </source>
</evidence>
<feature type="compositionally biased region" description="Low complexity" evidence="6">
    <location>
        <begin position="633"/>
        <end position="643"/>
    </location>
</feature>
<feature type="compositionally biased region" description="Polar residues" evidence="6">
    <location>
        <begin position="1081"/>
        <end position="1103"/>
    </location>
</feature>
<gene>
    <name evidence="8" type="ORF">FSP39_012814</name>
</gene>
<dbReference type="InterPro" id="IPR021133">
    <property type="entry name" value="HEAT_type_2"/>
</dbReference>
<feature type="region of interest" description="Disordered" evidence="6">
    <location>
        <begin position="627"/>
        <end position="846"/>
    </location>
</feature>
<feature type="region of interest" description="Disordered" evidence="6">
    <location>
        <begin position="1081"/>
        <end position="1122"/>
    </location>
</feature>
<organism evidence="8 9">
    <name type="scientific">Pinctada imbricata</name>
    <name type="common">Atlantic pearl-oyster</name>
    <name type="synonym">Pinctada martensii</name>
    <dbReference type="NCBI Taxonomy" id="66713"/>
    <lineage>
        <taxon>Eukaryota</taxon>
        <taxon>Metazoa</taxon>
        <taxon>Spiralia</taxon>
        <taxon>Lophotrochozoa</taxon>
        <taxon>Mollusca</taxon>
        <taxon>Bivalvia</taxon>
        <taxon>Autobranchia</taxon>
        <taxon>Pteriomorphia</taxon>
        <taxon>Pterioida</taxon>
        <taxon>Pterioidea</taxon>
        <taxon>Pteriidae</taxon>
        <taxon>Pinctada</taxon>
    </lineage>
</organism>
<protein>
    <recommendedName>
        <fullName evidence="7">TOG domain-containing protein</fullName>
    </recommendedName>
</protein>
<dbReference type="GO" id="GO:0045180">
    <property type="term" value="C:basal cortex"/>
    <property type="evidence" value="ECO:0007669"/>
    <property type="project" value="TreeGrafter"/>
</dbReference>
<dbReference type="GO" id="GO:0040001">
    <property type="term" value="P:establishment of mitotic spindle localization"/>
    <property type="evidence" value="ECO:0007669"/>
    <property type="project" value="TreeGrafter"/>
</dbReference>
<feature type="compositionally biased region" description="Basic and acidic residues" evidence="6">
    <location>
        <begin position="1168"/>
        <end position="1180"/>
    </location>
</feature>
<dbReference type="GO" id="GO:0031110">
    <property type="term" value="P:regulation of microtubule polymerization or depolymerization"/>
    <property type="evidence" value="ECO:0007669"/>
    <property type="project" value="UniProtKB-ARBA"/>
</dbReference>
<dbReference type="GO" id="GO:0072686">
    <property type="term" value="C:mitotic spindle"/>
    <property type="evidence" value="ECO:0007669"/>
    <property type="project" value="TreeGrafter"/>
</dbReference>
<evidence type="ECO:0000256" key="1">
    <source>
        <dbReference type="ARBA" id="ARBA00004245"/>
    </source>
</evidence>
<dbReference type="EMBL" id="VSWD01000003">
    <property type="protein sequence ID" value="KAK3106105.1"/>
    <property type="molecule type" value="Genomic_DNA"/>
</dbReference>
<dbReference type="GO" id="GO:1902903">
    <property type="term" value="P:regulation of supramolecular fiber organization"/>
    <property type="evidence" value="ECO:0007669"/>
    <property type="project" value="UniProtKB-ARBA"/>
</dbReference>
<feature type="compositionally biased region" description="Polar residues" evidence="6">
    <location>
        <begin position="755"/>
        <end position="770"/>
    </location>
</feature>
<keyword evidence="2" id="KW-0963">Cytoplasm</keyword>
<dbReference type="InterPro" id="IPR024395">
    <property type="entry name" value="CLASP_N_dom"/>
</dbReference>
<evidence type="ECO:0000313" key="9">
    <source>
        <dbReference type="Proteomes" id="UP001186944"/>
    </source>
</evidence>
<dbReference type="GO" id="GO:0005881">
    <property type="term" value="C:cytoplasmic microtubule"/>
    <property type="evidence" value="ECO:0007669"/>
    <property type="project" value="TreeGrafter"/>
</dbReference>
<dbReference type="Gene3D" id="1.25.10.10">
    <property type="entry name" value="Leucine-rich Repeat Variant"/>
    <property type="match status" value="4"/>
</dbReference>
<evidence type="ECO:0000259" key="7">
    <source>
        <dbReference type="SMART" id="SM01349"/>
    </source>
</evidence>
<dbReference type="Proteomes" id="UP001186944">
    <property type="component" value="Unassembled WGS sequence"/>
</dbReference>
<dbReference type="Pfam" id="PF12348">
    <property type="entry name" value="CLASP_N"/>
    <property type="match status" value="1"/>
</dbReference>
<feature type="compositionally biased region" description="Low complexity" evidence="6">
    <location>
        <begin position="712"/>
        <end position="732"/>
    </location>
</feature>
<evidence type="ECO:0000256" key="2">
    <source>
        <dbReference type="ARBA" id="ARBA00022490"/>
    </source>
</evidence>
<keyword evidence="9" id="KW-1185">Reference proteome</keyword>
<dbReference type="InterPro" id="IPR016024">
    <property type="entry name" value="ARM-type_fold"/>
</dbReference>
<dbReference type="SUPFAM" id="SSF48371">
    <property type="entry name" value="ARM repeat"/>
    <property type="match status" value="2"/>
</dbReference>
<evidence type="ECO:0000256" key="4">
    <source>
        <dbReference type="ARBA" id="ARBA00023212"/>
    </source>
</evidence>
<dbReference type="InterPro" id="IPR034085">
    <property type="entry name" value="TOG"/>
</dbReference>
<feature type="compositionally biased region" description="Polar residues" evidence="6">
    <location>
        <begin position="692"/>
        <end position="701"/>
    </location>
</feature>
<reference evidence="8" key="1">
    <citation type="submission" date="2019-08" db="EMBL/GenBank/DDBJ databases">
        <title>The improved chromosome-level genome for the pearl oyster Pinctada fucata martensii using PacBio sequencing and Hi-C.</title>
        <authorList>
            <person name="Zheng Z."/>
        </authorList>
    </citation>
    <scope>NUCLEOTIDE SEQUENCE</scope>
    <source>
        <strain evidence="8">ZZ-2019</strain>
        <tissue evidence="8">Adductor muscle</tissue>
    </source>
</reference>
<sequence>MTTSLDYFLPNVSTQDTRKRVQAHSELVPYLSDPHSSLYCTEIDEFIGGLVAWVNCSNYKISLNGLEVLCLMVDRMGEDFRHHVTSVLPAVVDRLGDSKDQVRDQAQQLLLKLMMPATSPQYVFERMMSAFTHKLWHVREGVLVCLQNTINTYGSRSLQLSKMVPSICKLLDDQNSQVREQAIYTLTEIYRHVGERVRQDLAKKGIPPQRLNQIYAKFDELKNSGGMLPTADLLAIQCVPVLFMGTPRYWVQRSDTMTEDTPINGDLDSELWSSPLMHYTSPFDDYKELFDEIDSEGVFKFPDVHPPLPTRSSSSSTPRSPLSPLSDPFSPTRSGPFEDDTDFARPLSTKVPHARKSNSTTSSIPPARKSNFGAKPATASTGGGSSGGVDEDFFIKSFEDVPKVQIFSSRDVSDHMTKIQTILNDPNNDWEKRNDAMKSLRGVIVAGGMEHEDFHQNLRMMVSCFNLAVKDLRSQVVREACITLGYLSQQLGNKFDHLAETTLPLLINLIPNSAKIMASSGIVCIRFIIQYTHSSRLVPIITGNMTSKSNIIRRHCCEFLNQLLHNWSTHTLEKYIANIQDAIKKGISDADSEARAFSRKAFWGFAEHFRDQADALLNSLEPAKQKMLHGEMSGSSSNNSLNSAEGLRMKPSRPRSASQDRTTFDSSTLGRIGKKKHSSISSARSDTGAARQRSSTIQNVISPPDRSRSRSKPGSSQSQPGSRSGSPASRRSYLTHTTAGREPMTPRTQRRSGMARSQGNSRETSPSRHNMQPGRERRLSGGSSKLPMSASKSKKPLTSRMLRPGSDTEDYVADALQRGAPGRRRYDTYDSDDAASETSSVCSERSYSSVGRTSEDTSEIICLLGSGSYADRKEGLIALQHLLRSNRYLNRVELQKVTEVFTRMFHDPHSKVLSLFLDTLVDLVIVHNRDLVSQLYMLLTRLLNKTGTDMLGSVQNKVQKALDAIRENFPFDHQLSVLTKYIIDTTQSPNLKVKVAMLSYLHSLLLMMDPSDFMNSADTRLALSRIINWLAEPKSVDVRKGAQSVLIAMFNLNPSEFSLMLSALPKAFQESAAKVLNTHMRSASQGHTTEVLSPKNVNPQPLNRSRPPSRGHHDITETENMNPQDIYNSIKRTTEDIQSLSFHSKLDSYDDVKKKHEFTSQDSGIQDLRNDSPDGVETKRGNHYNPSQYHDEGSMNGFNRSRLADPEFEEGSLLFFFSDLNDNNLITNILEELSNHNRRNKERKDSMLSLMKMTREGMLDSWDEHFKAVLLILLETLGDDDGHIRALSLRVLREILRNQPNRFKDYAELTILRVLEAHKDTVRDVERSAEECADTLANYIPPEQSVRILSNIIATAQFPVNLAAIKMQNKVIELLPKDTLENQLQDIIPSLLRGYDDSESQVRKAAVFCLVAIHASVGDVIWNHLTKLNYSKVKLLNLYIKRNQQKRESTGATDT</sequence>
<dbReference type="GO" id="GO:0005815">
    <property type="term" value="C:microtubule organizing center"/>
    <property type="evidence" value="ECO:0007669"/>
    <property type="project" value="TreeGrafter"/>
</dbReference>
<feature type="compositionally biased region" description="Low complexity" evidence="6">
    <location>
        <begin position="310"/>
        <end position="332"/>
    </location>
</feature>
<evidence type="ECO:0000256" key="6">
    <source>
        <dbReference type="SAM" id="MobiDB-lite"/>
    </source>
</evidence>
<dbReference type="InterPro" id="IPR000357">
    <property type="entry name" value="HEAT"/>
</dbReference>
<feature type="domain" description="TOG" evidence="7">
    <location>
        <begin position="405"/>
        <end position="641"/>
    </location>
</feature>
<name>A0AA88YIC2_PINIB</name>
<dbReference type="InterPro" id="IPR011989">
    <property type="entry name" value="ARM-like"/>
</dbReference>
<dbReference type="GO" id="GO:0000776">
    <property type="term" value="C:kinetochore"/>
    <property type="evidence" value="ECO:0007669"/>
    <property type="project" value="TreeGrafter"/>
</dbReference>
<feature type="domain" description="TOG" evidence="7">
    <location>
        <begin position="6"/>
        <end position="227"/>
    </location>
</feature>
<dbReference type="GO" id="GO:0005876">
    <property type="term" value="C:spindle microtubule"/>
    <property type="evidence" value="ECO:0007669"/>
    <property type="project" value="TreeGrafter"/>
</dbReference>
<feature type="compositionally biased region" description="Polar residues" evidence="6">
    <location>
        <begin position="655"/>
        <end position="669"/>
    </location>
</feature>
<dbReference type="PANTHER" id="PTHR21567">
    <property type="entry name" value="CLASP"/>
    <property type="match status" value="1"/>
</dbReference>
<dbReference type="SMART" id="SM01349">
    <property type="entry name" value="TOG"/>
    <property type="match status" value="4"/>
</dbReference>
<proteinExistence type="predicted"/>
<feature type="repeat" description="HEAT" evidence="5">
    <location>
        <begin position="163"/>
        <end position="201"/>
    </location>
</feature>
<keyword evidence="3" id="KW-0677">Repeat</keyword>
<feature type="region of interest" description="Disordered" evidence="6">
    <location>
        <begin position="301"/>
        <end position="386"/>
    </location>
</feature>
<feature type="domain" description="TOG" evidence="7">
    <location>
        <begin position="848"/>
        <end position="1085"/>
    </location>
</feature>
<dbReference type="Pfam" id="PF21041">
    <property type="entry name" value="XMAP215_CLASP_TOG"/>
    <property type="match status" value="1"/>
</dbReference>
<comment type="caution">
    <text evidence="8">The sequence shown here is derived from an EMBL/GenBank/DDBJ whole genome shotgun (WGS) entry which is preliminary data.</text>
</comment>
<accession>A0AA88YIC2</accession>